<dbReference type="EMBL" id="OBDZ01000028">
    <property type="protein sequence ID" value="SNY41185.1"/>
    <property type="molecule type" value="Genomic_DNA"/>
</dbReference>
<protein>
    <submittedName>
        <fullName evidence="2">Uncharacterized protein</fullName>
    </submittedName>
</protein>
<sequence length="93" mass="10730">MSKRRSSIQGKAKGILSGLEENQTKQENINNELKPEVVKESESEEKEKKINRSYMISKATLSKLQELKIKNPAMTYSDLVEEAINHYYKNINN</sequence>
<dbReference type="AlphaFoldDB" id="A0A285HZN4"/>
<organism evidence="2 3">
    <name type="scientific">Orenia metallireducens</name>
    <dbReference type="NCBI Taxonomy" id="1413210"/>
    <lineage>
        <taxon>Bacteria</taxon>
        <taxon>Bacillati</taxon>
        <taxon>Bacillota</taxon>
        <taxon>Clostridia</taxon>
        <taxon>Halanaerobiales</taxon>
        <taxon>Halobacteroidaceae</taxon>
        <taxon>Orenia</taxon>
    </lineage>
</organism>
<accession>A0A285HZN4</accession>
<proteinExistence type="predicted"/>
<evidence type="ECO:0000313" key="2">
    <source>
        <dbReference type="EMBL" id="SNY41185.1"/>
    </source>
</evidence>
<keyword evidence="3" id="KW-1185">Reference proteome</keyword>
<feature type="compositionally biased region" description="Basic and acidic residues" evidence="1">
    <location>
        <begin position="33"/>
        <end position="48"/>
    </location>
</feature>
<reference evidence="3" key="1">
    <citation type="submission" date="2017-09" db="EMBL/GenBank/DDBJ databases">
        <authorList>
            <person name="Varghese N."/>
            <person name="Submissions S."/>
        </authorList>
    </citation>
    <scope>NUCLEOTIDE SEQUENCE [LARGE SCALE GENOMIC DNA]</scope>
    <source>
        <strain evidence="3">MSL47</strain>
    </source>
</reference>
<gene>
    <name evidence="2" type="ORF">SAMN06265827_12815</name>
</gene>
<dbReference type="Proteomes" id="UP000219573">
    <property type="component" value="Unassembled WGS sequence"/>
</dbReference>
<evidence type="ECO:0000313" key="3">
    <source>
        <dbReference type="Proteomes" id="UP000219573"/>
    </source>
</evidence>
<dbReference type="RefSeq" id="WP_097019027.1">
    <property type="nucleotide sequence ID" value="NZ_OBDZ01000028.1"/>
</dbReference>
<name>A0A285HZN4_9FIRM</name>
<evidence type="ECO:0000256" key="1">
    <source>
        <dbReference type="SAM" id="MobiDB-lite"/>
    </source>
</evidence>
<feature type="region of interest" description="Disordered" evidence="1">
    <location>
        <begin position="1"/>
        <end position="48"/>
    </location>
</feature>